<dbReference type="GO" id="GO:0016538">
    <property type="term" value="F:cyclin-dependent protein serine/threonine kinase regulator activity"/>
    <property type="evidence" value="ECO:0007669"/>
    <property type="project" value="TreeGrafter"/>
</dbReference>
<dbReference type="PANTHER" id="PTHR15615">
    <property type="match status" value="1"/>
</dbReference>
<gene>
    <name evidence="2" type="ORF">LTR62_001733</name>
</gene>
<dbReference type="GO" id="GO:0005634">
    <property type="term" value="C:nucleus"/>
    <property type="evidence" value="ECO:0007669"/>
    <property type="project" value="TreeGrafter"/>
</dbReference>
<organism evidence="2 3">
    <name type="scientific">Meristemomyces frigidus</name>
    <dbReference type="NCBI Taxonomy" id="1508187"/>
    <lineage>
        <taxon>Eukaryota</taxon>
        <taxon>Fungi</taxon>
        <taxon>Dikarya</taxon>
        <taxon>Ascomycota</taxon>
        <taxon>Pezizomycotina</taxon>
        <taxon>Dothideomycetes</taxon>
        <taxon>Dothideomycetidae</taxon>
        <taxon>Mycosphaerellales</taxon>
        <taxon>Teratosphaeriaceae</taxon>
        <taxon>Meristemomyces</taxon>
    </lineage>
</organism>
<feature type="compositionally biased region" description="Low complexity" evidence="1">
    <location>
        <begin position="492"/>
        <end position="504"/>
    </location>
</feature>
<dbReference type="Proteomes" id="UP001310890">
    <property type="component" value="Unassembled WGS sequence"/>
</dbReference>
<dbReference type="EMBL" id="JAVRRL010000014">
    <property type="protein sequence ID" value="KAK5115036.1"/>
    <property type="molecule type" value="Genomic_DNA"/>
</dbReference>
<protein>
    <recommendedName>
        <fullName evidence="4">G1/S-specific cyclin pas1</fullName>
    </recommendedName>
</protein>
<dbReference type="GO" id="GO:0019901">
    <property type="term" value="F:protein kinase binding"/>
    <property type="evidence" value="ECO:0007669"/>
    <property type="project" value="InterPro"/>
</dbReference>
<dbReference type="GO" id="GO:0000307">
    <property type="term" value="C:cyclin-dependent protein kinase holoenzyme complex"/>
    <property type="evidence" value="ECO:0007669"/>
    <property type="project" value="TreeGrafter"/>
</dbReference>
<sequence length="715" mass="78830">MSPADSHPGFDRFTLPLSQQCVPYEASPGSCKSSQNSIFSAELPSTQSSAASSISDDFRHSQEDTRQQWLAQQAKSGHVIAVQQKRLLASTTLQRAAHVLSYADVTSVPVEQRQHPRRSSWDLRKQKPPQLVRQCERKISFVENLVDSATQMVEVIWPLSVVPCRQESGNVRGVLPLRTYIEETLRRSRTSYSTLQVALYYLILIKPFVPKRDFTMEQGSECLANRALMCGRRMFLSALILASKYLQDRNYSAKAWSKMSGLPVKEINANERTYLDRIHWKLHIAETVFKRWTDVVLKYSPNSHPPSPGQSGQSLSWKGIVPLLTPQLDTIYLPGPQMTLPVRSVESYGLPSPATPTPTKILPHTMDLASTSYESTPTPSTVLPRFMEPSTNVAPPTPALARMGPLPTPQMTPTIIGSSTPAVSGWESRRPSMCAAANLIHKVDMNRCSIDSYPNTIPSAQRFCPVPFRRPSFSAMSMASSPESMISDRTRSSRASSISSVSTVSTTASMAPSRACLARQATCRNAAGRLTGLLDVASVKEEGSSTQPIVIADDGEMTLSPEVAPDFTISDKALHAPHRHSKHAPNPTRLPTITASALEKSRKRARPRGAPRGGRKSDLQDEIRFQLEQDYDNDEIMDLDVEADIHVPSPSPAAEYVTRMLSRDCQVKQAQPSPLLGKQESALRVPVQKMEGKKRTCCSVDGKSLSPMSGRTGRV</sequence>
<dbReference type="Pfam" id="PF08613">
    <property type="entry name" value="Cyclin"/>
    <property type="match status" value="1"/>
</dbReference>
<evidence type="ECO:0000313" key="3">
    <source>
        <dbReference type="Proteomes" id="UP001310890"/>
    </source>
</evidence>
<reference evidence="2" key="1">
    <citation type="submission" date="2023-08" db="EMBL/GenBank/DDBJ databases">
        <title>Black Yeasts Isolated from many extreme environments.</title>
        <authorList>
            <person name="Coleine C."/>
            <person name="Stajich J.E."/>
            <person name="Selbmann L."/>
        </authorList>
    </citation>
    <scope>NUCLEOTIDE SEQUENCE</scope>
    <source>
        <strain evidence="2">CCFEE 5401</strain>
    </source>
</reference>
<evidence type="ECO:0000256" key="1">
    <source>
        <dbReference type="SAM" id="MobiDB-lite"/>
    </source>
</evidence>
<name>A0AAN7TG02_9PEZI</name>
<dbReference type="AlphaFoldDB" id="A0AAN7TG02"/>
<feature type="region of interest" description="Disordered" evidence="1">
    <location>
        <begin position="686"/>
        <end position="715"/>
    </location>
</feature>
<accession>A0AAN7TG02</accession>
<dbReference type="Gene3D" id="1.10.472.10">
    <property type="entry name" value="Cyclin-like"/>
    <property type="match status" value="1"/>
</dbReference>
<evidence type="ECO:0008006" key="4">
    <source>
        <dbReference type="Google" id="ProtNLM"/>
    </source>
</evidence>
<dbReference type="CDD" id="cd20557">
    <property type="entry name" value="CYCLIN_ScPCL1-like"/>
    <property type="match status" value="1"/>
</dbReference>
<feature type="region of interest" description="Disordered" evidence="1">
    <location>
        <begin position="479"/>
        <end position="504"/>
    </location>
</feature>
<dbReference type="InterPro" id="IPR013922">
    <property type="entry name" value="Cyclin_PHO80-like"/>
</dbReference>
<proteinExistence type="predicted"/>
<comment type="caution">
    <text evidence="2">The sequence shown here is derived from an EMBL/GenBank/DDBJ whole genome shotgun (WGS) entry which is preliminary data.</text>
</comment>
<feature type="region of interest" description="Disordered" evidence="1">
    <location>
        <begin position="576"/>
        <end position="622"/>
    </location>
</feature>
<dbReference type="PANTHER" id="PTHR15615:SF36">
    <property type="entry name" value="PHO85 CYCLIN-5"/>
    <property type="match status" value="1"/>
</dbReference>
<evidence type="ECO:0000313" key="2">
    <source>
        <dbReference type="EMBL" id="KAK5115036.1"/>
    </source>
</evidence>